<dbReference type="OrthoDB" id="419537at2759"/>
<dbReference type="Pfam" id="PF03727">
    <property type="entry name" value="Hexokinase_2"/>
    <property type="match status" value="1"/>
</dbReference>
<dbReference type="STRING" id="1209926.A0A1G4AQT3"/>
<reference evidence="10 11" key="1">
    <citation type="submission" date="2016-09" db="EMBL/GenBank/DDBJ databases">
        <authorList>
            <person name="Capua I."/>
            <person name="De Benedictis P."/>
            <person name="Joannis T."/>
            <person name="Lombin L.H."/>
            <person name="Cattoli G."/>
        </authorList>
    </citation>
    <scope>NUCLEOTIDE SEQUENCE [LARGE SCALE GENOMIC DNA]</scope>
    <source>
        <strain evidence="10 11">IMI 309357</strain>
    </source>
</reference>
<dbReference type="InterPro" id="IPR043129">
    <property type="entry name" value="ATPase_NBD"/>
</dbReference>
<dbReference type="PANTHER" id="PTHR19443">
    <property type="entry name" value="HEXOKINASE"/>
    <property type="match status" value="1"/>
</dbReference>
<evidence type="ECO:0000259" key="9">
    <source>
        <dbReference type="Pfam" id="PF03727"/>
    </source>
</evidence>
<gene>
    <name evidence="10" type="ORF">CORC01_13233</name>
</gene>
<keyword evidence="2 6" id="KW-0808">Transferase</keyword>
<feature type="domain" description="Hexokinase C-terminal" evidence="9">
    <location>
        <begin position="272"/>
        <end position="576"/>
    </location>
</feature>
<keyword evidence="3 6" id="KW-0547">Nucleotide-binding</keyword>
<dbReference type="GO" id="GO:0019158">
    <property type="term" value="F:mannokinase activity"/>
    <property type="evidence" value="ECO:0007669"/>
    <property type="project" value="TreeGrafter"/>
</dbReference>
<evidence type="ECO:0000259" key="8">
    <source>
        <dbReference type="Pfam" id="PF00349"/>
    </source>
</evidence>
<comment type="caution">
    <text evidence="10">The sequence shown here is derived from an EMBL/GenBank/DDBJ whole genome shotgun (WGS) entry which is preliminary data.</text>
</comment>
<evidence type="ECO:0000313" key="11">
    <source>
        <dbReference type="Proteomes" id="UP000176998"/>
    </source>
</evidence>
<organism evidence="10 11">
    <name type="scientific">Colletotrichum orchidophilum</name>
    <dbReference type="NCBI Taxonomy" id="1209926"/>
    <lineage>
        <taxon>Eukaryota</taxon>
        <taxon>Fungi</taxon>
        <taxon>Dikarya</taxon>
        <taxon>Ascomycota</taxon>
        <taxon>Pezizomycotina</taxon>
        <taxon>Sordariomycetes</taxon>
        <taxon>Hypocreomycetidae</taxon>
        <taxon>Glomerellales</taxon>
        <taxon>Glomerellaceae</taxon>
        <taxon>Colletotrichum</taxon>
    </lineage>
</organism>
<feature type="region of interest" description="Disordered" evidence="7">
    <location>
        <begin position="90"/>
        <end position="114"/>
    </location>
</feature>
<dbReference type="EMBL" id="MJBS01000184">
    <property type="protein sequence ID" value="OHE91461.1"/>
    <property type="molecule type" value="Genomic_DNA"/>
</dbReference>
<comment type="similarity">
    <text evidence="1 6">Belongs to the hexokinase family.</text>
</comment>
<dbReference type="PRINTS" id="PR00475">
    <property type="entry name" value="HEXOKINASE"/>
</dbReference>
<keyword evidence="11" id="KW-1185">Reference proteome</keyword>
<dbReference type="GO" id="GO:0005829">
    <property type="term" value="C:cytosol"/>
    <property type="evidence" value="ECO:0007669"/>
    <property type="project" value="TreeGrafter"/>
</dbReference>
<dbReference type="RefSeq" id="XP_022468634.1">
    <property type="nucleotide sequence ID" value="XM_022624850.1"/>
</dbReference>
<dbReference type="Pfam" id="PF00349">
    <property type="entry name" value="Hexokinase_1"/>
    <property type="match status" value="1"/>
</dbReference>
<dbReference type="InterPro" id="IPR022673">
    <property type="entry name" value="Hexokinase_C"/>
</dbReference>
<name>A0A1G4AQT3_9PEZI</name>
<dbReference type="GO" id="GO:0006013">
    <property type="term" value="P:mannose metabolic process"/>
    <property type="evidence" value="ECO:0007669"/>
    <property type="project" value="TreeGrafter"/>
</dbReference>
<evidence type="ECO:0000256" key="2">
    <source>
        <dbReference type="ARBA" id="ARBA00022679"/>
    </source>
</evidence>
<dbReference type="PANTHER" id="PTHR19443:SF29">
    <property type="entry name" value="PHOSPHOTRANSFERASE"/>
    <property type="match status" value="1"/>
</dbReference>
<dbReference type="CDD" id="cd24000">
    <property type="entry name" value="ASKHA_NBD_HK"/>
    <property type="match status" value="1"/>
</dbReference>
<dbReference type="InterPro" id="IPR001312">
    <property type="entry name" value="Hexokinase"/>
</dbReference>
<dbReference type="GO" id="GO:0004340">
    <property type="term" value="F:glucokinase activity"/>
    <property type="evidence" value="ECO:0007669"/>
    <property type="project" value="TreeGrafter"/>
</dbReference>
<dbReference type="GO" id="GO:0001678">
    <property type="term" value="P:intracellular glucose homeostasis"/>
    <property type="evidence" value="ECO:0007669"/>
    <property type="project" value="InterPro"/>
</dbReference>
<sequence length="586" mass="62855">MDPGSALQHFLQPFHVDAQKIHTLSSLFLTNFRHLARNADDQFLATPISESILRPLSQRGHGRHLAIDIVSGGTNLRVGFVELHGKDTANAHNALPSSKPNGTASPSSLPPPSLRLEERAWPIDDRLKADTGGDPQLLFDWIGARIASVLRAAREESRLPSGDNDNYVDDEEALPLGITFSFPMVQHTISDATIMTMGKGFSINGNAELGPLLIKGYSKARAADNGAHRLPPIRIAAISNDSVSTLISFIYLFDESQSQSQSPRHATKKASMGLIVGTGCNATITLPLTALGPSKWPADVSTLPGESARHARIAVNTEWSIRGTAPPLRELGLITPWDTALDDALVGPGEIAGFQPLEYMTAGRYLGELGRLVLVDYLQTVLGHNESSLPTALLTRYALTTTFLSHFKPAANDLADPTPLQTKLEKEFPVAEAEKGVSSSSFQWTPTIAAALYHIAKAIEIRAAGIVAAATVALLKLAQDIPPSIDQNHVENYNHNRKEAETQAAPITELGVGYTGGCIAHFQDYLADTQDFLDKIIKLDYDEGHSEGSQEGSPPLRIVLSPCHDGGIKGAGILAAATGVSQTQQT</sequence>
<dbReference type="InterPro" id="IPR022672">
    <property type="entry name" value="Hexokinase_N"/>
</dbReference>
<dbReference type="GO" id="GO:0008865">
    <property type="term" value="F:fructokinase activity"/>
    <property type="evidence" value="ECO:0007669"/>
    <property type="project" value="TreeGrafter"/>
</dbReference>
<keyword evidence="4 6" id="KW-0418">Kinase</keyword>
<dbReference type="PROSITE" id="PS51748">
    <property type="entry name" value="HEXOKINASE_2"/>
    <property type="match status" value="1"/>
</dbReference>
<feature type="domain" description="Hexokinase N-terminal" evidence="8">
    <location>
        <begin position="7"/>
        <end position="251"/>
    </location>
</feature>
<dbReference type="GO" id="GO:0005536">
    <property type="term" value="F:D-glucose binding"/>
    <property type="evidence" value="ECO:0007669"/>
    <property type="project" value="InterPro"/>
</dbReference>
<accession>A0A1G4AQT3</accession>
<dbReference type="GO" id="GO:0005524">
    <property type="term" value="F:ATP binding"/>
    <property type="evidence" value="ECO:0007669"/>
    <property type="project" value="UniProtKB-UniRule"/>
</dbReference>
<dbReference type="UniPathway" id="UPA00109">
    <property type="reaction ID" value="UER00180"/>
</dbReference>
<dbReference type="GO" id="GO:0006006">
    <property type="term" value="P:glucose metabolic process"/>
    <property type="evidence" value="ECO:0007669"/>
    <property type="project" value="TreeGrafter"/>
</dbReference>
<evidence type="ECO:0000256" key="4">
    <source>
        <dbReference type="ARBA" id="ARBA00022777"/>
    </source>
</evidence>
<keyword evidence="5 6" id="KW-0067">ATP-binding</keyword>
<dbReference type="Gene3D" id="3.30.420.40">
    <property type="match status" value="1"/>
</dbReference>
<dbReference type="SUPFAM" id="SSF53067">
    <property type="entry name" value="Actin-like ATPase domain"/>
    <property type="match status" value="2"/>
</dbReference>
<dbReference type="GeneID" id="34566360"/>
<evidence type="ECO:0000256" key="6">
    <source>
        <dbReference type="RuleBase" id="RU362007"/>
    </source>
</evidence>
<dbReference type="AlphaFoldDB" id="A0A1G4AQT3"/>
<evidence type="ECO:0000313" key="10">
    <source>
        <dbReference type="EMBL" id="OHE91461.1"/>
    </source>
</evidence>
<evidence type="ECO:0000256" key="1">
    <source>
        <dbReference type="ARBA" id="ARBA00009225"/>
    </source>
</evidence>
<protein>
    <recommendedName>
        <fullName evidence="6">Phosphotransferase</fullName>
        <ecNumber evidence="6">2.7.1.-</ecNumber>
    </recommendedName>
</protein>
<dbReference type="GO" id="GO:0006096">
    <property type="term" value="P:glycolytic process"/>
    <property type="evidence" value="ECO:0007669"/>
    <property type="project" value="UniProtKB-UniPathway"/>
</dbReference>
<dbReference type="Proteomes" id="UP000176998">
    <property type="component" value="Unassembled WGS sequence"/>
</dbReference>
<dbReference type="EC" id="2.7.1.-" evidence="6"/>
<proteinExistence type="inferred from homology"/>
<keyword evidence="6" id="KW-0324">Glycolysis</keyword>
<evidence type="ECO:0000256" key="7">
    <source>
        <dbReference type="SAM" id="MobiDB-lite"/>
    </source>
</evidence>
<evidence type="ECO:0000256" key="5">
    <source>
        <dbReference type="ARBA" id="ARBA00022840"/>
    </source>
</evidence>
<dbReference type="Gene3D" id="3.40.367.20">
    <property type="match status" value="1"/>
</dbReference>
<dbReference type="GO" id="GO:0005739">
    <property type="term" value="C:mitochondrion"/>
    <property type="evidence" value="ECO:0007669"/>
    <property type="project" value="TreeGrafter"/>
</dbReference>
<evidence type="ECO:0000256" key="3">
    <source>
        <dbReference type="ARBA" id="ARBA00022741"/>
    </source>
</evidence>
<feature type="compositionally biased region" description="Polar residues" evidence="7">
    <location>
        <begin position="95"/>
        <end position="104"/>
    </location>
</feature>